<dbReference type="InterPro" id="IPR015720">
    <property type="entry name" value="Emp24-like"/>
</dbReference>
<evidence type="ECO:0000313" key="11">
    <source>
        <dbReference type="WBParaSite" id="ACAC_0000177701-mRNA-1"/>
    </source>
</evidence>
<dbReference type="Pfam" id="PF01105">
    <property type="entry name" value="EMP24_GP25L"/>
    <property type="match status" value="1"/>
</dbReference>
<name>A0A0K0CWF8_ANGCA</name>
<dbReference type="InterPro" id="IPR009038">
    <property type="entry name" value="GOLD_dom"/>
</dbReference>
<evidence type="ECO:0000256" key="2">
    <source>
        <dbReference type="ARBA" id="ARBA00007104"/>
    </source>
</evidence>
<dbReference type="AlphaFoldDB" id="A0A0K0CWF8"/>
<feature type="chain" id="PRO_5005326256" evidence="8">
    <location>
        <begin position="17"/>
        <end position="216"/>
    </location>
</feature>
<keyword evidence="5 7" id="KW-1133">Transmembrane helix</keyword>
<protein>
    <submittedName>
        <fullName evidence="11">GOLD domain-containing protein</fullName>
    </submittedName>
</protein>
<evidence type="ECO:0000256" key="3">
    <source>
        <dbReference type="ARBA" id="ARBA00022692"/>
    </source>
</evidence>
<keyword evidence="3 7" id="KW-0812">Transmembrane</keyword>
<accession>A0A0K0CWF8</accession>
<evidence type="ECO:0000313" key="10">
    <source>
        <dbReference type="Proteomes" id="UP000035642"/>
    </source>
</evidence>
<dbReference type="STRING" id="6313.A0A0K0CWF8"/>
<evidence type="ECO:0000256" key="1">
    <source>
        <dbReference type="ARBA" id="ARBA00004479"/>
    </source>
</evidence>
<keyword evidence="6 7" id="KW-0472">Membrane</keyword>
<dbReference type="Proteomes" id="UP000035642">
    <property type="component" value="Unassembled WGS sequence"/>
</dbReference>
<comment type="similarity">
    <text evidence="2">Belongs to the EMP24/GP25L family.</text>
</comment>
<feature type="transmembrane region" description="Helical" evidence="7">
    <location>
        <begin position="183"/>
        <end position="203"/>
    </location>
</feature>
<proteinExistence type="inferred from homology"/>
<evidence type="ECO:0000256" key="5">
    <source>
        <dbReference type="ARBA" id="ARBA00022989"/>
    </source>
</evidence>
<dbReference type="SMART" id="SM01190">
    <property type="entry name" value="EMP24_GP25L"/>
    <property type="match status" value="1"/>
</dbReference>
<keyword evidence="4 8" id="KW-0732">Signal</keyword>
<evidence type="ECO:0000259" key="9">
    <source>
        <dbReference type="SMART" id="SM01190"/>
    </source>
</evidence>
<feature type="signal peptide" evidence="8">
    <location>
        <begin position="1"/>
        <end position="16"/>
    </location>
</feature>
<evidence type="ECO:0000256" key="4">
    <source>
        <dbReference type="ARBA" id="ARBA00022729"/>
    </source>
</evidence>
<sequence>MLVILVIHFLVPHLNALSSRAVFGIESHVDRSITMDLESKMTCLYESLEKEMTLKLGLSPAELSQYPMAMRLTSPSGEFSDWAEGDGEASMDHNVTEDGDYEICISTSQPLRVTLNIFFHKPDQIEQAFLKYLEVNEIGENVQQCISKMIQHFYKIFYSIKYYNKVSVRDEAMQQSNSDYIQIYVVVFCITAVIVSIIEVVVVRRMFHLDTSRIRV</sequence>
<reference evidence="10" key="1">
    <citation type="submission" date="2012-09" db="EMBL/GenBank/DDBJ databases">
        <authorList>
            <person name="Martin A.A."/>
        </authorList>
    </citation>
    <scope>NUCLEOTIDE SEQUENCE</scope>
</reference>
<evidence type="ECO:0000256" key="8">
    <source>
        <dbReference type="SAM" id="SignalP"/>
    </source>
</evidence>
<organism evidence="10 11">
    <name type="scientific">Angiostrongylus cantonensis</name>
    <name type="common">Rat lungworm</name>
    <dbReference type="NCBI Taxonomy" id="6313"/>
    <lineage>
        <taxon>Eukaryota</taxon>
        <taxon>Metazoa</taxon>
        <taxon>Ecdysozoa</taxon>
        <taxon>Nematoda</taxon>
        <taxon>Chromadorea</taxon>
        <taxon>Rhabditida</taxon>
        <taxon>Rhabditina</taxon>
        <taxon>Rhabditomorpha</taxon>
        <taxon>Strongyloidea</taxon>
        <taxon>Metastrongylidae</taxon>
        <taxon>Angiostrongylus</taxon>
    </lineage>
</organism>
<dbReference type="GO" id="GO:0016020">
    <property type="term" value="C:membrane"/>
    <property type="evidence" value="ECO:0007669"/>
    <property type="project" value="UniProtKB-SubCell"/>
</dbReference>
<evidence type="ECO:0000256" key="6">
    <source>
        <dbReference type="ARBA" id="ARBA00023136"/>
    </source>
</evidence>
<keyword evidence="10" id="KW-1185">Reference proteome</keyword>
<dbReference type="PANTHER" id="PTHR22811">
    <property type="entry name" value="TRANSMEMBRANE EMP24 DOMAIN-CONTAINING PROTEIN"/>
    <property type="match status" value="1"/>
</dbReference>
<reference evidence="11" key="2">
    <citation type="submission" date="2017-02" db="UniProtKB">
        <authorList>
            <consortium name="WormBaseParasite"/>
        </authorList>
    </citation>
    <scope>IDENTIFICATION</scope>
</reference>
<evidence type="ECO:0000256" key="7">
    <source>
        <dbReference type="SAM" id="Phobius"/>
    </source>
</evidence>
<dbReference type="WBParaSite" id="ACAC_0000177701-mRNA-1">
    <property type="protein sequence ID" value="ACAC_0000177701-mRNA-1"/>
    <property type="gene ID" value="ACAC_0000177701"/>
</dbReference>
<comment type="subcellular location">
    <subcellularLocation>
        <location evidence="1">Membrane</location>
        <topology evidence="1">Single-pass type I membrane protein</topology>
    </subcellularLocation>
</comment>
<feature type="domain" description="GOLD" evidence="9">
    <location>
        <begin position="32"/>
        <end position="208"/>
    </location>
</feature>